<keyword evidence="1 2" id="KW-0547">Nucleotide-binding</keyword>
<keyword evidence="1 3" id="KW-0479">Metal-binding</keyword>
<feature type="region of interest" description="Disordered" evidence="4">
    <location>
        <begin position="249"/>
        <end position="275"/>
    </location>
</feature>
<dbReference type="InterPro" id="IPR004887">
    <property type="entry name" value="GSH_synth_subst-bd"/>
</dbReference>
<dbReference type="EC" id="6.3.2.3" evidence="1"/>
<keyword evidence="1" id="KW-0317">Glutathione biosynthesis</keyword>
<feature type="binding site" evidence="2">
    <location>
        <position position="570"/>
    </location>
    <ligand>
        <name>ATP</name>
        <dbReference type="ChEBI" id="CHEBI:30616"/>
    </ligand>
</feature>
<dbReference type="Gene3D" id="3.30.1490.50">
    <property type="match status" value="1"/>
</dbReference>
<evidence type="ECO:0000259" key="5">
    <source>
        <dbReference type="Pfam" id="PF03199"/>
    </source>
</evidence>
<evidence type="ECO:0000256" key="2">
    <source>
        <dbReference type="PIRSR" id="PIRSR001558-1"/>
    </source>
</evidence>
<dbReference type="InterPro" id="IPR016185">
    <property type="entry name" value="PreATP-grasp_dom_sf"/>
</dbReference>
<feature type="compositionally biased region" description="Low complexity" evidence="4">
    <location>
        <begin position="408"/>
        <end position="420"/>
    </location>
</feature>
<evidence type="ECO:0000256" key="3">
    <source>
        <dbReference type="PIRSR" id="PIRSR001558-2"/>
    </source>
</evidence>
<dbReference type="SUPFAM" id="SSF56059">
    <property type="entry name" value="Glutathione synthetase ATP-binding domain-like"/>
    <property type="match status" value="1"/>
</dbReference>
<dbReference type="Pfam" id="PF03199">
    <property type="entry name" value="GSH_synthase"/>
    <property type="match status" value="1"/>
</dbReference>
<feature type="binding site" evidence="3">
    <location>
        <position position="513"/>
    </location>
    <ligand>
        <name>Mg(2+)</name>
        <dbReference type="ChEBI" id="CHEBI:18420"/>
    </ligand>
</feature>
<feature type="domain" description="Glutathione synthase substrate-binding" evidence="5">
    <location>
        <begin position="309"/>
        <end position="445"/>
    </location>
</feature>
<evidence type="ECO:0000256" key="1">
    <source>
        <dbReference type="PIRNR" id="PIRNR001558"/>
    </source>
</evidence>
<dbReference type="Proteomes" id="UP000053958">
    <property type="component" value="Unassembled WGS sequence"/>
</dbReference>
<dbReference type="GO" id="GO:0043295">
    <property type="term" value="F:glutathione binding"/>
    <property type="evidence" value="ECO:0007669"/>
    <property type="project" value="UniProtKB-UniRule"/>
</dbReference>
<feature type="binding site" evidence="2">
    <location>
        <begin position="542"/>
        <end position="545"/>
    </location>
    <ligand>
        <name>ATP</name>
        <dbReference type="ChEBI" id="CHEBI:30616"/>
    </ligand>
</feature>
<feature type="binding site" evidence="2">
    <location>
        <position position="520"/>
    </location>
    <ligand>
        <name>ATP</name>
        <dbReference type="ChEBI" id="CHEBI:30616"/>
    </ligand>
</feature>
<feature type="binding site" evidence="2">
    <location>
        <position position="607"/>
    </location>
    <ligand>
        <name>ATP</name>
        <dbReference type="ChEBI" id="CHEBI:30616"/>
    </ligand>
</feature>
<dbReference type="SUPFAM" id="SSF52440">
    <property type="entry name" value="PreATP-grasp domain"/>
    <property type="match status" value="1"/>
</dbReference>
<evidence type="ECO:0000256" key="4">
    <source>
        <dbReference type="SAM" id="MobiDB-lite"/>
    </source>
</evidence>
<dbReference type="GO" id="GO:0000287">
    <property type="term" value="F:magnesium ion binding"/>
    <property type="evidence" value="ECO:0007669"/>
    <property type="project" value="UniProtKB-UniRule"/>
</dbReference>
<reference evidence="6 7" key="1">
    <citation type="submission" date="2015-04" db="EMBL/GenBank/DDBJ databases">
        <authorList>
            <person name="Heijne W.H."/>
            <person name="Fedorova N.D."/>
            <person name="Nierman W.C."/>
            <person name="Vollebregt A.W."/>
            <person name="Zhao Z."/>
            <person name="Wu L."/>
            <person name="Kumar M."/>
            <person name="Stam H."/>
            <person name="van den Berg M.A."/>
            <person name="Pel H.J."/>
        </authorList>
    </citation>
    <scope>NUCLEOTIDE SEQUENCE [LARGE SCALE GENOMIC DNA]</scope>
    <source>
        <strain evidence="6 7">CBS 393.64</strain>
    </source>
</reference>
<gene>
    <name evidence="6" type="ORF">T310_0743</name>
</gene>
<feature type="region of interest" description="Disordered" evidence="4">
    <location>
        <begin position="405"/>
        <end position="425"/>
    </location>
</feature>
<dbReference type="Pfam" id="PF03917">
    <property type="entry name" value="GSH_synth_ATP"/>
    <property type="match status" value="1"/>
</dbReference>
<comment type="cofactor">
    <cofactor evidence="1 3">
        <name>Mg(2+)</name>
        <dbReference type="ChEBI" id="CHEBI:18420"/>
    </cofactor>
    <text evidence="1 3">Binds 1 Mg(2+) ion per subunit.</text>
</comment>
<dbReference type="GO" id="GO:0005524">
    <property type="term" value="F:ATP binding"/>
    <property type="evidence" value="ECO:0007669"/>
    <property type="project" value="UniProtKB-UniRule"/>
</dbReference>
<comment type="pathway">
    <text evidence="1">Sulfur metabolism; glutathione biosynthesis; glutathione from L-cysteine and L-glutamate: step 2/2.</text>
</comment>
<dbReference type="STRING" id="1408163.A0A0F4Z3Y7"/>
<dbReference type="RefSeq" id="XP_013331829.1">
    <property type="nucleotide sequence ID" value="XM_013476375.1"/>
</dbReference>
<dbReference type="PANTHER" id="PTHR11130">
    <property type="entry name" value="GLUTATHIONE SYNTHETASE"/>
    <property type="match status" value="1"/>
</dbReference>
<keyword evidence="1 3" id="KW-0460">Magnesium</keyword>
<comment type="caution">
    <text evidence="6">The sequence shown here is derived from an EMBL/GenBank/DDBJ whole genome shotgun (WGS) entry which is preliminary data.</text>
</comment>
<protein>
    <recommendedName>
        <fullName evidence="1">Glutathione synthetase</fullName>
        <shortName evidence="1">GSH-S</shortName>
        <ecNumber evidence="1">6.3.2.3</ecNumber>
    </recommendedName>
</protein>
<dbReference type="Gene3D" id="3.40.50.1760">
    <property type="entry name" value="Glutathione synthase, substrate-binding domain superfamily, eukaryotic"/>
    <property type="match status" value="1"/>
</dbReference>
<comment type="catalytic activity">
    <reaction evidence="1">
        <text>gamma-L-glutamyl-L-cysteine + glycine + ATP = glutathione + ADP + phosphate + H(+)</text>
        <dbReference type="Rhea" id="RHEA:13557"/>
        <dbReference type="ChEBI" id="CHEBI:15378"/>
        <dbReference type="ChEBI" id="CHEBI:30616"/>
        <dbReference type="ChEBI" id="CHEBI:43474"/>
        <dbReference type="ChEBI" id="CHEBI:57305"/>
        <dbReference type="ChEBI" id="CHEBI:57925"/>
        <dbReference type="ChEBI" id="CHEBI:58173"/>
        <dbReference type="ChEBI" id="CHEBI:456216"/>
        <dbReference type="EC" id="6.3.2.3"/>
    </reaction>
</comment>
<dbReference type="InterPro" id="IPR014709">
    <property type="entry name" value="Glutathione_synthase_C_euk"/>
</dbReference>
<comment type="similarity">
    <text evidence="1">Belongs to the eukaryotic GSH synthase family.</text>
</comment>
<feature type="region of interest" description="Disordered" evidence="4">
    <location>
        <begin position="487"/>
        <end position="508"/>
    </location>
</feature>
<dbReference type="UniPathway" id="UPA00142">
    <property type="reaction ID" value="UER00210"/>
</dbReference>
<name>A0A0F4Z3Y7_RASE3</name>
<evidence type="ECO:0000313" key="7">
    <source>
        <dbReference type="Proteomes" id="UP000053958"/>
    </source>
</evidence>
<dbReference type="GeneID" id="25312797"/>
<dbReference type="GO" id="GO:0004363">
    <property type="term" value="F:glutathione synthase activity"/>
    <property type="evidence" value="ECO:0007669"/>
    <property type="project" value="UniProtKB-UniRule"/>
</dbReference>
<keyword evidence="1" id="KW-0436">Ligase</keyword>
<dbReference type="OrthoDB" id="2020073at2759"/>
<dbReference type="InterPro" id="IPR005615">
    <property type="entry name" value="Glutathione_synthase"/>
</dbReference>
<dbReference type="PANTHER" id="PTHR11130:SF0">
    <property type="entry name" value="GLUTATHIONE SYNTHETASE"/>
    <property type="match status" value="1"/>
</dbReference>
<proteinExistence type="inferred from homology"/>
<dbReference type="AlphaFoldDB" id="A0A0F4Z3Y7"/>
<feature type="binding site" evidence="2">
    <location>
        <begin position="508"/>
        <end position="518"/>
    </location>
    <ligand>
        <name>ATP</name>
        <dbReference type="ChEBI" id="CHEBI:30616"/>
    </ligand>
</feature>
<dbReference type="PIRSF" id="PIRSF001558">
    <property type="entry name" value="GSHase"/>
    <property type="match status" value="1"/>
</dbReference>
<dbReference type="Gene3D" id="3.30.470.20">
    <property type="entry name" value="ATP-grasp fold, B domain"/>
    <property type="match status" value="2"/>
</dbReference>
<dbReference type="GO" id="GO:0005829">
    <property type="term" value="C:cytosol"/>
    <property type="evidence" value="ECO:0007669"/>
    <property type="project" value="TreeGrafter"/>
</dbReference>
<evidence type="ECO:0000313" key="6">
    <source>
        <dbReference type="EMBL" id="KKA25217.1"/>
    </source>
</evidence>
<feature type="binding site" evidence="2">
    <location>
        <position position="613"/>
    </location>
    <ligand>
        <name>ATP</name>
        <dbReference type="ChEBI" id="CHEBI:30616"/>
    </ligand>
</feature>
<feature type="binding site" evidence="2">
    <location>
        <position position="448"/>
    </location>
    <ligand>
        <name>ATP</name>
        <dbReference type="ChEBI" id="CHEBI:30616"/>
    </ligand>
</feature>
<dbReference type="InterPro" id="IPR037013">
    <property type="entry name" value="GSH-S_sub-bd_sf"/>
</dbReference>
<keyword evidence="1 2" id="KW-0067">ATP-binding</keyword>
<sequence length="631" mass="70999">MYPSSQKWQTLRKSDFSYVTSLARTWTVRGFLLDSSSCYFLRIMFLLKNLDLHRSKKKNRPTEQSTYRYPPNLSSQHAESLLAQIKDWQLNHGSLLKLVQSETEHSVLARPIGVSVFPTLFPRPVFQHALDLESTYNELYCAVAEDEEWLWDVTKDLVHVEPLAAALWHVHHEVKKAGSVQPLSAGIFRSDYMLHVQSRDDNHDDDDDESNPLANVTLKQVEFNSYSCAGGSHANKVVDMHRYLVRTGAYNHNSNDEEEEEREEEKEDTNPIQPSAIPPNYTIHSLASCLATAHAAYGAPKSQIATKTAVLFIVQPRNFNIADERPIEYALWNRDPPVPAYRVDFPLDVLAYTSLSESGRELLFHPPWLRGKNPLEISVVYMRAGYEAEEYETDFTNKVKEKVKAKANDSSSSSSSSSNSPGRQARLRLELSRAIKCPSLLAHIATFKKVQQALAVPGTLERWLPPDKAAKVRETFMPLYPLDDASDAGRTGRQLATNRPSARSHVLKPSSLEGGSHNVYGEAIPGFLASIPQAQWSSYILMERIRSPSLYNVLMSPPPREIFAGRVVSELGVFGTCLWKRRTSQSRSNNHCDLLVNAVGGWSFKTKDAQIDEMSVVKGYGCFDTPCLVDV</sequence>
<feature type="compositionally biased region" description="Acidic residues" evidence="4">
    <location>
        <begin position="256"/>
        <end position="267"/>
    </location>
</feature>
<dbReference type="EMBL" id="LASV01000031">
    <property type="protein sequence ID" value="KKA25217.1"/>
    <property type="molecule type" value="Genomic_DNA"/>
</dbReference>
<keyword evidence="7" id="KW-1185">Reference proteome</keyword>
<accession>A0A0F4Z3Y7</accession>
<organism evidence="6 7">
    <name type="scientific">Rasamsonia emersonii (strain ATCC 16479 / CBS 393.64 / IMI 116815)</name>
    <dbReference type="NCBI Taxonomy" id="1408163"/>
    <lineage>
        <taxon>Eukaryota</taxon>
        <taxon>Fungi</taxon>
        <taxon>Dikarya</taxon>
        <taxon>Ascomycota</taxon>
        <taxon>Pezizomycotina</taxon>
        <taxon>Eurotiomycetes</taxon>
        <taxon>Eurotiomycetidae</taxon>
        <taxon>Eurotiales</taxon>
        <taxon>Trichocomaceae</taxon>
        <taxon>Rasamsonia</taxon>
    </lineage>
</organism>